<dbReference type="EMBL" id="KF900327">
    <property type="protein sequence ID" value="AIE91091.1"/>
    <property type="molecule type" value="Genomic_DNA"/>
</dbReference>
<protein>
    <submittedName>
        <fullName evidence="3">Oxidoreductase domain-containing protein (SoxB)</fullName>
        <ecNumber evidence="3">1.5.3.1</ecNumber>
    </submittedName>
</protein>
<accession>A0A075FNL2</accession>
<dbReference type="InterPro" id="IPR006076">
    <property type="entry name" value="FAD-dep_OxRdtase"/>
</dbReference>
<dbReference type="PANTHER" id="PTHR13847">
    <property type="entry name" value="SARCOSINE DEHYDROGENASE-RELATED"/>
    <property type="match status" value="1"/>
</dbReference>
<dbReference type="SUPFAM" id="SSF51905">
    <property type="entry name" value="FAD/NAD(P)-binding domain"/>
    <property type="match status" value="1"/>
</dbReference>
<keyword evidence="1 3" id="KW-0560">Oxidoreductase</keyword>
<dbReference type="PANTHER" id="PTHR13847:SF287">
    <property type="entry name" value="FAD-DEPENDENT OXIDOREDUCTASE DOMAIN-CONTAINING PROTEIN 1"/>
    <property type="match status" value="1"/>
</dbReference>
<evidence type="ECO:0000313" key="3">
    <source>
        <dbReference type="EMBL" id="AIE91091.1"/>
    </source>
</evidence>
<proteinExistence type="predicted"/>
<feature type="domain" description="FAD dependent oxidoreductase" evidence="2">
    <location>
        <begin position="1"/>
        <end position="297"/>
    </location>
</feature>
<dbReference type="Gene3D" id="3.50.50.60">
    <property type="entry name" value="FAD/NAD(P)-binding domain"/>
    <property type="match status" value="1"/>
</dbReference>
<dbReference type="Pfam" id="PF01266">
    <property type="entry name" value="DAO"/>
    <property type="match status" value="1"/>
</dbReference>
<dbReference type="InterPro" id="IPR036188">
    <property type="entry name" value="FAD/NAD-bd_sf"/>
</dbReference>
<gene>
    <name evidence="3" type="primary">soxB</name>
</gene>
<sequence>MARLAKEAVDLFHNLEDEIGVNGGFHPTGFTQLVPPDWVDKAKELVAMHQGLGIDTEFVPPDKWQESFPWLNLEGIGAIAFEKSSGYADPVQTTEGFVNAFQKLGGEFRSRTPVRGLNRTDSKITGVMLESENISAGAVVNAAGPWATFLAGSADLELPMRAVREMDSIWEVRPDRVLPTTPVSNPIEAIYMRPMGEGRWLFGRAFPKPYFNVDPYNYKESADEEFVMDIYERWIQRIPALQGSRMLHAYAALYDVTPDWIPFVGPRNDIDGYYDASGGSGHAFKTGPIFGRELAEWITADTVRDDFRQFSFDRLSNKETFKQAFGGNRV</sequence>
<dbReference type="AlphaFoldDB" id="A0A075FNL2"/>
<dbReference type="Gene3D" id="3.30.9.10">
    <property type="entry name" value="D-Amino Acid Oxidase, subunit A, domain 2"/>
    <property type="match status" value="1"/>
</dbReference>
<organism evidence="3">
    <name type="scientific">uncultured marine group II/III euryarchaeote AD1000_105_G07</name>
    <dbReference type="NCBI Taxonomy" id="1457714"/>
    <lineage>
        <taxon>Archaea</taxon>
        <taxon>Methanobacteriati</taxon>
        <taxon>Methanobacteriota</taxon>
        <taxon>environmental samples</taxon>
    </lineage>
</organism>
<name>A0A075FNL2_9EURY</name>
<evidence type="ECO:0000259" key="2">
    <source>
        <dbReference type="Pfam" id="PF01266"/>
    </source>
</evidence>
<dbReference type="GO" id="GO:0008115">
    <property type="term" value="F:sarcosine oxidase activity"/>
    <property type="evidence" value="ECO:0007669"/>
    <property type="project" value="UniProtKB-EC"/>
</dbReference>
<evidence type="ECO:0000256" key="1">
    <source>
        <dbReference type="ARBA" id="ARBA00023002"/>
    </source>
</evidence>
<reference evidence="3" key="1">
    <citation type="journal article" date="2014" name="Genome Biol. Evol.">
        <title>Pangenome evidence for extensive interdomain horizontal transfer affecting lineage core and shell genes in uncultured planktonic thaumarchaeota and euryarchaeota.</title>
        <authorList>
            <person name="Deschamps P."/>
            <person name="Zivanovic Y."/>
            <person name="Moreira D."/>
            <person name="Rodriguez-Valera F."/>
            <person name="Lopez-Garcia P."/>
        </authorList>
    </citation>
    <scope>NUCLEOTIDE SEQUENCE</scope>
</reference>
<dbReference type="EC" id="1.5.3.1" evidence="3"/>
<dbReference type="GO" id="GO:0005737">
    <property type="term" value="C:cytoplasm"/>
    <property type="evidence" value="ECO:0007669"/>
    <property type="project" value="TreeGrafter"/>
</dbReference>